<accession>A0AAP0IU56</accession>
<name>A0AAP0IU56_9MAGN</name>
<feature type="region of interest" description="Disordered" evidence="1">
    <location>
        <begin position="216"/>
        <end position="245"/>
    </location>
</feature>
<dbReference type="EMBL" id="JBBNAF010000008">
    <property type="protein sequence ID" value="KAK9121799.1"/>
    <property type="molecule type" value="Genomic_DNA"/>
</dbReference>
<dbReference type="Proteomes" id="UP001420932">
    <property type="component" value="Unassembled WGS sequence"/>
</dbReference>
<gene>
    <name evidence="2" type="ORF">Syun_019416</name>
</gene>
<evidence type="ECO:0000256" key="1">
    <source>
        <dbReference type="SAM" id="MobiDB-lite"/>
    </source>
</evidence>
<proteinExistence type="predicted"/>
<feature type="compositionally biased region" description="Polar residues" evidence="1">
    <location>
        <begin position="221"/>
        <end position="233"/>
    </location>
</feature>
<reference evidence="2 3" key="1">
    <citation type="submission" date="2024-01" db="EMBL/GenBank/DDBJ databases">
        <title>Genome assemblies of Stephania.</title>
        <authorList>
            <person name="Yang L."/>
        </authorList>
    </citation>
    <scope>NUCLEOTIDE SEQUENCE [LARGE SCALE GENOMIC DNA]</scope>
    <source>
        <strain evidence="2">YNDBR</strain>
        <tissue evidence="2">Leaf</tissue>
    </source>
</reference>
<organism evidence="2 3">
    <name type="scientific">Stephania yunnanensis</name>
    <dbReference type="NCBI Taxonomy" id="152371"/>
    <lineage>
        <taxon>Eukaryota</taxon>
        <taxon>Viridiplantae</taxon>
        <taxon>Streptophyta</taxon>
        <taxon>Embryophyta</taxon>
        <taxon>Tracheophyta</taxon>
        <taxon>Spermatophyta</taxon>
        <taxon>Magnoliopsida</taxon>
        <taxon>Ranunculales</taxon>
        <taxon>Menispermaceae</taxon>
        <taxon>Menispermoideae</taxon>
        <taxon>Cissampelideae</taxon>
        <taxon>Stephania</taxon>
    </lineage>
</organism>
<sequence>MEDCNASVPEEVVIEVMSLSSNFPDYLDTFTPSKPFPSREAAISWLQMIGGENKFVLVTKRSDAGGIKRRGRVKIARERSGTYRGLAQRVGKGKAAKILKKSRNDEKARTHTSTKKCGCPFQINVKENADSLSYVTVICGRHNHDTAGRLDNGEEEVEDAGGGLKVSSSGRLVHLRLLWRASRKLRMRVGGHRGLQSEAPQCRRENTMMTILRRDRVESGLESSHSTKEASTSRQKKGKVVPQMRRVSRRMQSGSNMAYGYCLEPDWMPHVEAIIDVVSDGNCGYRCIASRLGLADVDGWRIVRRRTYDEIIRYEDLWWEVLGSSFENVKNAVHCPEKQEGASFKEWLTLPDMGLLASTAFNVILVNLSHGSASTFLPLRSTPPSSLHNRLIIAMANERNIHWVRVSSMIFCELVCFPLKACT</sequence>
<evidence type="ECO:0000313" key="2">
    <source>
        <dbReference type="EMBL" id="KAK9121799.1"/>
    </source>
</evidence>
<dbReference type="CDD" id="cd22744">
    <property type="entry name" value="OTU"/>
    <property type="match status" value="1"/>
</dbReference>
<dbReference type="AlphaFoldDB" id="A0AAP0IU56"/>
<comment type="caution">
    <text evidence="2">The sequence shown here is derived from an EMBL/GenBank/DDBJ whole genome shotgun (WGS) entry which is preliminary data.</text>
</comment>
<keyword evidence="3" id="KW-1185">Reference proteome</keyword>
<protein>
    <recommendedName>
        <fullName evidence="4">FAR1 domain-containing protein</fullName>
    </recommendedName>
</protein>
<evidence type="ECO:0000313" key="3">
    <source>
        <dbReference type="Proteomes" id="UP001420932"/>
    </source>
</evidence>
<evidence type="ECO:0008006" key="4">
    <source>
        <dbReference type="Google" id="ProtNLM"/>
    </source>
</evidence>